<proteinExistence type="predicted"/>
<dbReference type="Gene3D" id="2.40.50.1020">
    <property type="entry name" value="LytTr DNA-binding domain"/>
    <property type="match status" value="1"/>
</dbReference>
<keyword evidence="5" id="KW-1185">Reference proteome</keyword>
<dbReference type="RefSeq" id="WP_181039925.1">
    <property type="nucleotide sequence ID" value="NZ_MQUB01000001.1"/>
</dbReference>
<evidence type="ECO:0000256" key="1">
    <source>
        <dbReference type="PROSITE-ProRule" id="PRU00169"/>
    </source>
</evidence>
<keyword evidence="1" id="KW-0597">Phosphoprotein</keyword>
<dbReference type="EMBL" id="MQUB01000001">
    <property type="protein sequence ID" value="PQB03572.1"/>
    <property type="molecule type" value="Genomic_DNA"/>
</dbReference>
<sequence>MIKAIIVDDEPLIRQDIREMIEENFAREVVVVAEAADVNSGMETITKYEPDLLFLDVNMPDGTGFDLLEKTTHKDFEVIFVTGFDNHAIKAIKVGALDYILKPVDEGEFTGAVSKALANKDKESHLEKLLEVSSEYFKGAQRKRVILKTADTVYAIYEDDIIYCRSDGNYTTFYTQQMEKILVSKPIKKIEEILTEDTFIRCHQSYIVNKKHVLKYNKQGVLVVHLDFKVPVSSRRKDYALKKIFD</sequence>
<dbReference type="Proteomes" id="UP000239800">
    <property type="component" value="Unassembled WGS sequence"/>
</dbReference>
<dbReference type="PANTHER" id="PTHR37299:SF1">
    <property type="entry name" value="STAGE 0 SPORULATION PROTEIN A HOMOLOG"/>
    <property type="match status" value="1"/>
</dbReference>
<dbReference type="PANTHER" id="PTHR37299">
    <property type="entry name" value="TRANSCRIPTIONAL REGULATOR-RELATED"/>
    <property type="match status" value="1"/>
</dbReference>
<dbReference type="SMART" id="SM00850">
    <property type="entry name" value="LytTR"/>
    <property type="match status" value="1"/>
</dbReference>
<evidence type="ECO:0000313" key="5">
    <source>
        <dbReference type="Proteomes" id="UP000239800"/>
    </source>
</evidence>
<dbReference type="SUPFAM" id="SSF52172">
    <property type="entry name" value="CheY-like"/>
    <property type="match status" value="1"/>
</dbReference>
<accession>A0A2S7KLU0</accession>
<evidence type="ECO:0000259" key="3">
    <source>
        <dbReference type="PROSITE" id="PS50930"/>
    </source>
</evidence>
<dbReference type="Gene3D" id="3.40.50.2300">
    <property type="match status" value="1"/>
</dbReference>
<dbReference type="Pfam" id="PF04397">
    <property type="entry name" value="LytTR"/>
    <property type="match status" value="1"/>
</dbReference>
<feature type="modified residue" description="4-aspartylphosphate" evidence="1">
    <location>
        <position position="56"/>
    </location>
</feature>
<dbReference type="InterPro" id="IPR011006">
    <property type="entry name" value="CheY-like_superfamily"/>
</dbReference>
<dbReference type="GO" id="GO:0000156">
    <property type="term" value="F:phosphorelay response regulator activity"/>
    <property type="evidence" value="ECO:0007669"/>
    <property type="project" value="InterPro"/>
</dbReference>
<dbReference type="AlphaFoldDB" id="A0A2S7KLU0"/>
<organism evidence="4 5">
    <name type="scientific">Aureitalea marina</name>
    <dbReference type="NCBI Taxonomy" id="930804"/>
    <lineage>
        <taxon>Bacteria</taxon>
        <taxon>Pseudomonadati</taxon>
        <taxon>Bacteroidota</taxon>
        <taxon>Flavobacteriia</taxon>
        <taxon>Flavobacteriales</taxon>
        <taxon>Flavobacteriaceae</taxon>
        <taxon>Aureitalea</taxon>
    </lineage>
</organism>
<dbReference type="PROSITE" id="PS50110">
    <property type="entry name" value="RESPONSE_REGULATORY"/>
    <property type="match status" value="1"/>
</dbReference>
<dbReference type="GO" id="GO:0003677">
    <property type="term" value="F:DNA binding"/>
    <property type="evidence" value="ECO:0007669"/>
    <property type="project" value="InterPro"/>
</dbReference>
<dbReference type="Pfam" id="PF00072">
    <property type="entry name" value="Response_reg"/>
    <property type="match status" value="1"/>
</dbReference>
<protein>
    <recommendedName>
        <fullName evidence="6">DNA-binding response regulator</fullName>
    </recommendedName>
</protein>
<evidence type="ECO:0000313" key="4">
    <source>
        <dbReference type="EMBL" id="PQB03572.1"/>
    </source>
</evidence>
<gene>
    <name evidence="4" type="ORF">BST85_00660</name>
</gene>
<dbReference type="InterPro" id="IPR001789">
    <property type="entry name" value="Sig_transdc_resp-reg_receiver"/>
</dbReference>
<name>A0A2S7KLU0_9FLAO</name>
<reference evidence="4 5" key="1">
    <citation type="submission" date="2016-11" db="EMBL/GenBank/DDBJ databases">
        <title>Trade-off between light-utilization and light-protection in marine flavobacteria.</title>
        <authorList>
            <person name="Kumagai Y."/>
        </authorList>
    </citation>
    <scope>NUCLEOTIDE SEQUENCE [LARGE SCALE GENOMIC DNA]</scope>
    <source>
        <strain evidence="4 5">NBRC 107741</strain>
    </source>
</reference>
<evidence type="ECO:0000259" key="2">
    <source>
        <dbReference type="PROSITE" id="PS50110"/>
    </source>
</evidence>
<feature type="domain" description="Response regulatory" evidence="2">
    <location>
        <begin position="3"/>
        <end position="117"/>
    </location>
</feature>
<dbReference type="SMART" id="SM00448">
    <property type="entry name" value="REC"/>
    <property type="match status" value="1"/>
</dbReference>
<comment type="caution">
    <text evidence="4">The sequence shown here is derived from an EMBL/GenBank/DDBJ whole genome shotgun (WGS) entry which is preliminary data.</text>
</comment>
<dbReference type="PROSITE" id="PS50930">
    <property type="entry name" value="HTH_LYTTR"/>
    <property type="match status" value="1"/>
</dbReference>
<dbReference type="InterPro" id="IPR046947">
    <property type="entry name" value="LytR-like"/>
</dbReference>
<evidence type="ECO:0008006" key="6">
    <source>
        <dbReference type="Google" id="ProtNLM"/>
    </source>
</evidence>
<feature type="domain" description="HTH LytTR-type" evidence="3">
    <location>
        <begin position="159"/>
        <end position="246"/>
    </location>
</feature>
<dbReference type="InterPro" id="IPR007492">
    <property type="entry name" value="LytTR_DNA-bd_dom"/>
</dbReference>